<comment type="caution">
    <text evidence="2">The sequence shown here is derived from an EMBL/GenBank/DDBJ whole genome shotgun (WGS) entry which is preliminary data.</text>
</comment>
<evidence type="ECO:0000313" key="2">
    <source>
        <dbReference type="EMBL" id="KKK46276.1"/>
    </source>
</evidence>
<dbReference type="Gene3D" id="3.90.550.10">
    <property type="entry name" value="Spore Coat Polysaccharide Biosynthesis Protein SpsA, Chain A"/>
    <property type="match status" value="1"/>
</dbReference>
<reference evidence="2" key="1">
    <citation type="journal article" date="2015" name="Nature">
        <title>Complex archaea that bridge the gap between prokaryotes and eukaryotes.</title>
        <authorList>
            <person name="Spang A."/>
            <person name="Saw J.H."/>
            <person name="Jorgensen S.L."/>
            <person name="Zaremba-Niedzwiedzka K."/>
            <person name="Martijn J."/>
            <person name="Lind A.E."/>
            <person name="van Eijk R."/>
            <person name="Schleper C."/>
            <person name="Guy L."/>
            <person name="Ettema T.J."/>
        </authorList>
    </citation>
    <scope>NUCLEOTIDE SEQUENCE</scope>
</reference>
<feature type="domain" description="MobA-like NTP transferase" evidence="1">
    <location>
        <begin position="4"/>
        <end position="165"/>
    </location>
</feature>
<dbReference type="EMBL" id="LAZR01070022">
    <property type="protein sequence ID" value="KKK46276.1"/>
    <property type="molecule type" value="Genomic_DNA"/>
</dbReference>
<feature type="non-terminal residue" evidence="2">
    <location>
        <position position="199"/>
    </location>
</feature>
<dbReference type="InterPro" id="IPR029044">
    <property type="entry name" value="Nucleotide-diphossugar_trans"/>
</dbReference>
<dbReference type="PANTHER" id="PTHR43777:SF1">
    <property type="entry name" value="MOLYBDENUM COFACTOR CYTIDYLYLTRANSFERASE"/>
    <property type="match status" value="1"/>
</dbReference>
<gene>
    <name evidence="2" type="ORF">LCGC14_3164160</name>
</gene>
<dbReference type="GO" id="GO:0016779">
    <property type="term" value="F:nucleotidyltransferase activity"/>
    <property type="evidence" value="ECO:0007669"/>
    <property type="project" value="UniProtKB-ARBA"/>
</dbReference>
<dbReference type="NCBIfam" id="TIGR03310">
    <property type="entry name" value="matur_MocA_YgfJ"/>
    <property type="match status" value="1"/>
</dbReference>
<dbReference type="InterPro" id="IPR025877">
    <property type="entry name" value="MobA-like_NTP_Trfase"/>
</dbReference>
<evidence type="ECO:0000259" key="1">
    <source>
        <dbReference type="Pfam" id="PF12804"/>
    </source>
</evidence>
<organism evidence="2">
    <name type="scientific">marine sediment metagenome</name>
    <dbReference type="NCBI Taxonomy" id="412755"/>
    <lineage>
        <taxon>unclassified sequences</taxon>
        <taxon>metagenomes</taxon>
        <taxon>ecological metagenomes</taxon>
    </lineage>
</organism>
<dbReference type="InterPro" id="IPR017696">
    <property type="entry name" value="Mo_hydrolase_YgfJ"/>
</dbReference>
<proteinExistence type="predicted"/>
<dbReference type="PANTHER" id="PTHR43777">
    <property type="entry name" value="MOLYBDENUM COFACTOR CYTIDYLYLTRANSFERASE"/>
    <property type="match status" value="1"/>
</dbReference>
<dbReference type="AlphaFoldDB" id="A0A0F8YDU8"/>
<dbReference type="SUPFAM" id="SSF53448">
    <property type="entry name" value="Nucleotide-diphospho-sugar transferases"/>
    <property type="match status" value="1"/>
</dbReference>
<name>A0A0F8YDU8_9ZZZZ</name>
<protein>
    <recommendedName>
        <fullName evidence="1">MobA-like NTP transferase domain-containing protein</fullName>
    </recommendedName>
</protein>
<accession>A0A0F8YDU8</accession>
<sequence length="199" mass="21876">MISAILLAAGKSRRMGRPKLLMPFGQSTIVEQAIDNLLGSVVDEVIVVLGHGYEEAIKTLVTKPVRLVTNPDYERGMSTSIIAGLNLVDSQAQAVMLALGDQPLITSRTINKLVKEFYNHDKGIALPTCQGRRGHPILFAIKYKEELLELRGDMGGRQIIKDHPDDILEVAVSCEGIFIDIDTADNYHLEKKRLGIDTG</sequence>
<dbReference type="CDD" id="cd04182">
    <property type="entry name" value="GT_2_like_f"/>
    <property type="match status" value="1"/>
</dbReference>
<dbReference type="Pfam" id="PF12804">
    <property type="entry name" value="NTP_transf_3"/>
    <property type="match status" value="1"/>
</dbReference>